<feature type="transmembrane region" description="Helical" evidence="1">
    <location>
        <begin position="12"/>
        <end position="29"/>
    </location>
</feature>
<keyword evidence="1" id="KW-0812">Transmembrane</keyword>
<name>A0A095UL64_9GAMM</name>
<dbReference type="AlphaFoldDB" id="A0A095UL64"/>
<reference evidence="2 3" key="1">
    <citation type="submission" date="2012-09" db="EMBL/GenBank/DDBJ databases">
        <title>Genome Sequence of alkane-degrading Bacterium Alcanivorax sp. 19-m-6.</title>
        <authorList>
            <person name="Lai Q."/>
            <person name="Shao Z."/>
        </authorList>
    </citation>
    <scope>NUCLEOTIDE SEQUENCE [LARGE SCALE GENOMIC DNA]</scope>
    <source>
        <strain evidence="2 3">19-m-6</strain>
    </source>
</reference>
<evidence type="ECO:0000313" key="2">
    <source>
        <dbReference type="EMBL" id="KGD63255.1"/>
    </source>
</evidence>
<keyword evidence="1" id="KW-1133">Transmembrane helix</keyword>
<dbReference type="EMBL" id="ARXV01000020">
    <property type="protein sequence ID" value="KGD63255.1"/>
    <property type="molecule type" value="Genomic_DNA"/>
</dbReference>
<keyword evidence="3" id="KW-1185">Reference proteome</keyword>
<evidence type="ECO:0000313" key="3">
    <source>
        <dbReference type="Proteomes" id="UP000029444"/>
    </source>
</evidence>
<sequence length="65" mass="6849">MASYMQIFKDVVALVAAVFCAIVLVSGLSQSSETLFSALLAFAMMVPVICSSAVGLKKDLDQFTA</sequence>
<comment type="caution">
    <text evidence="2">The sequence shown here is derived from an EMBL/GenBank/DDBJ whole genome shotgun (WGS) entry which is preliminary data.</text>
</comment>
<evidence type="ECO:0000256" key="1">
    <source>
        <dbReference type="SAM" id="Phobius"/>
    </source>
</evidence>
<organism evidence="2 3">
    <name type="scientific">Alcanivorax nanhaiticus</name>
    <dbReference type="NCBI Taxonomy" id="1177154"/>
    <lineage>
        <taxon>Bacteria</taxon>
        <taxon>Pseudomonadati</taxon>
        <taxon>Pseudomonadota</taxon>
        <taxon>Gammaproteobacteria</taxon>
        <taxon>Oceanospirillales</taxon>
        <taxon>Alcanivoracaceae</taxon>
        <taxon>Alcanivorax</taxon>
    </lineage>
</organism>
<accession>A0A095UL64</accession>
<keyword evidence="1" id="KW-0472">Membrane</keyword>
<proteinExistence type="predicted"/>
<dbReference type="PATRIC" id="fig|1177154.3.peg.3539"/>
<dbReference type="Proteomes" id="UP000029444">
    <property type="component" value="Unassembled WGS sequence"/>
</dbReference>
<protein>
    <submittedName>
        <fullName evidence="2">Uncharacterized protein</fullName>
    </submittedName>
</protein>
<feature type="transmembrane region" description="Helical" evidence="1">
    <location>
        <begin position="35"/>
        <end position="56"/>
    </location>
</feature>
<gene>
    <name evidence="2" type="ORF">Y5S_03530</name>
</gene>
<dbReference type="RefSeq" id="WP_035234964.1">
    <property type="nucleotide sequence ID" value="NZ_ARXV01000020.1"/>
</dbReference>